<feature type="transmembrane region" description="Helical" evidence="7">
    <location>
        <begin position="231"/>
        <end position="251"/>
    </location>
</feature>
<evidence type="ECO:0000256" key="1">
    <source>
        <dbReference type="ARBA" id="ARBA00004651"/>
    </source>
</evidence>
<reference evidence="10" key="1">
    <citation type="submission" date="2016-10" db="EMBL/GenBank/DDBJ databases">
        <authorList>
            <person name="Varghese N."/>
            <person name="Submissions S."/>
        </authorList>
    </citation>
    <scope>NUCLEOTIDE SEQUENCE [LARGE SCALE GENOMIC DNA]</scope>
    <source>
        <strain evidence="10">DSM 5463</strain>
    </source>
</reference>
<evidence type="ECO:0000256" key="6">
    <source>
        <dbReference type="ARBA" id="ARBA00034125"/>
    </source>
</evidence>
<name>A0A1H5TMF7_9CLOT</name>
<keyword evidence="4 7" id="KW-1133">Transmembrane helix</keyword>
<feature type="transmembrane region" description="Helical" evidence="7">
    <location>
        <begin position="193"/>
        <end position="211"/>
    </location>
</feature>
<dbReference type="InterPro" id="IPR050539">
    <property type="entry name" value="ThrE_Dicarb/AminoAcid_Exp"/>
</dbReference>
<dbReference type="Pfam" id="PF06738">
    <property type="entry name" value="ThrE"/>
    <property type="match status" value="1"/>
</dbReference>
<keyword evidence="3 7" id="KW-0812">Transmembrane</keyword>
<comment type="similarity">
    <text evidence="6">Belongs to the ThrE exporter (TC 2.A.79) family.</text>
</comment>
<proteinExistence type="inferred from homology"/>
<evidence type="ECO:0000256" key="4">
    <source>
        <dbReference type="ARBA" id="ARBA00022989"/>
    </source>
</evidence>
<comment type="subcellular location">
    <subcellularLocation>
        <location evidence="1">Cell membrane</location>
        <topology evidence="1">Multi-pass membrane protein</topology>
    </subcellularLocation>
</comment>
<dbReference type="GO" id="GO:0005886">
    <property type="term" value="C:plasma membrane"/>
    <property type="evidence" value="ECO:0007669"/>
    <property type="project" value="UniProtKB-SubCell"/>
</dbReference>
<evidence type="ECO:0000256" key="2">
    <source>
        <dbReference type="ARBA" id="ARBA00022475"/>
    </source>
</evidence>
<evidence type="ECO:0000313" key="9">
    <source>
        <dbReference type="EMBL" id="SEF64042.1"/>
    </source>
</evidence>
<keyword evidence="10" id="KW-1185">Reference proteome</keyword>
<sequence length="253" mass="28144">MEVKQVVEVATKIGELLLSSGAEIYRVEDTMRRIGAAYKIEIESFVMPNGFSATGKTSDGKMITCVKRIKDRTVDLHKIELLNDLSRRIEAEKLSYDVIVKEIENIEKLPYFNFPLRILSAGIVAFSFTQLFEGTVLDAFFAFIITCVIYVLKEKIEKFGFFQFFEYFISGFLAAIFALFVNNFIWTVNIDKVIIGSIMILVPGIAITNAIKDALYGDIVSSLARLGEALYIAASIGVGVGFALTLGIGWVTL</sequence>
<evidence type="ECO:0000256" key="5">
    <source>
        <dbReference type="ARBA" id="ARBA00023136"/>
    </source>
</evidence>
<feature type="transmembrane region" description="Helical" evidence="7">
    <location>
        <begin position="164"/>
        <end position="187"/>
    </location>
</feature>
<evidence type="ECO:0000256" key="3">
    <source>
        <dbReference type="ARBA" id="ARBA00022692"/>
    </source>
</evidence>
<keyword evidence="5 7" id="KW-0472">Membrane</keyword>
<dbReference type="RefSeq" id="WP_159945783.1">
    <property type="nucleotide sequence ID" value="NZ_FNUK01000006.1"/>
</dbReference>
<dbReference type="InterPro" id="IPR010619">
    <property type="entry name" value="ThrE-like_N"/>
</dbReference>
<dbReference type="OrthoDB" id="9813917at2"/>
<keyword evidence="2" id="KW-1003">Cell membrane</keyword>
<evidence type="ECO:0000313" key="10">
    <source>
        <dbReference type="Proteomes" id="UP000242850"/>
    </source>
</evidence>
<dbReference type="AlphaFoldDB" id="A0A1H5TMF7"/>
<evidence type="ECO:0000259" key="8">
    <source>
        <dbReference type="Pfam" id="PF06738"/>
    </source>
</evidence>
<gene>
    <name evidence="9" type="ORF">SAMN05660865_00669</name>
</gene>
<protein>
    <submittedName>
        <fullName evidence="9">Uncharacterized membrane protein YjjP, DUF1212 family</fullName>
    </submittedName>
</protein>
<dbReference type="GO" id="GO:0022857">
    <property type="term" value="F:transmembrane transporter activity"/>
    <property type="evidence" value="ECO:0007669"/>
    <property type="project" value="InterPro"/>
</dbReference>
<feature type="domain" description="Threonine/serine exporter-like N-terminal" evidence="8">
    <location>
        <begin position="9"/>
        <end position="246"/>
    </location>
</feature>
<feature type="transmembrane region" description="Helical" evidence="7">
    <location>
        <begin position="135"/>
        <end position="152"/>
    </location>
</feature>
<dbReference type="EMBL" id="FNUK01000006">
    <property type="protein sequence ID" value="SEF64042.1"/>
    <property type="molecule type" value="Genomic_DNA"/>
</dbReference>
<dbReference type="GO" id="GO:0015744">
    <property type="term" value="P:succinate transport"/>
    <property type="evidence" value="ECO:0007669"/>
    <property type="project" value="TreeGrafter"/>
</dbReference>
<dbReference type="PANTHER" id="PTHR34390:SF2">
    <property type="entry name" value="SUCCINATE TRANSPORTER SUBUNIT YJJP-RELATED"/>
    <property type="match status" value="1"/>
</dbReference>
<organism evidence="9 10">
    <name type="scientific">Caloramator fervidus</name>
    <dbReference type="NCBI Taxonomy" id="29344"/>
    <lineage>
        <taxon>Bacteria</taxon>
        <taxon>Bacillati</taxon>
        <taxon>Bacillota</taxon>
        <taxon>Clostridia</taxon>
        <taxon>Eubacteriales</taxon>
        <taxon>Clostridiaceae</taxon>
        <taxon>Caloramator</taxon>
    </lineage>
</organism>
<dbReference type="Proteomes" id="UP000242850">
    <property type="component" value="Unassembled WGS sequence"/>
</dbReference>
<evidence type="ECO:0000256" key="7">
    <source>
        <dbReference type="SAM" id="Phobius"/>
    </source>
</evidence>
<dbReference type="PANTHER" id="PTHR34390">
    <property type="entry name" value="UPF0442 PROTEIN YJJB-RELATED"/>
    <property type="match status" value="1"/>
</dbReference>
<accession>A0A1H5TMF7</accession>